<dbReference type="AlphaFoldDB" id="A0A941F308"/>
<protein>
    <recommendedName>
        <fullName evidence="3">Peptidase M15A C-terminal domain-containing protein</fullName>
    </recommendedName>
</protein>
<sequence>MKYEGTIILRHGSRINLQDWQHMYGLEVGSNKVGNFFRIGEKNLQGKVVIKNGFVISELVILMNDMIRELRGKPTIINSFDRTEEEQDDLRARGYRAATTSPHVAKMASDVDEKNPTEVIILAKAIAHAARRLRIKVRIGYQKYLKDGSTFVHYDVCPEYYAPGKPFHNEPHPQVWEVEARW</sequence>
<accession>A0A941F308</accession>
<reference evidence="1" key="1">
    <citation type="journal article" date="2018" name="Int. J. Syst. Evol. Microbiol.">
        <title>Carboxylicivirga sediminis sp. nov., isolated from coastal sediment.</title>
        <authorList>
            <person name="Wang F.Q."/>
            <person name="Ren L.H."/>
            <person name="Zou R.J."/>
            <person name="Sun Y.Z."/>
            <person name="Liu X.J."/>
            <person name="Jiang F."/>
            <person name="Liu L.J."/>
        </authorList>
    </citation>
    <scope>NUCLEOTIDE SEQUENCE</scope>
    <source>
        <strain evidence="1">JR1</strain>
    </source>
</reference>
<evidence type="ECO:0000313" key="1">
    <source>
        <dbReference type="EMBL" id="MBR8535374.1"/>
    </source>
</evidence>
<dbReference type="Gene3D" id="3.30.1380.10">
    <property type="match status" value="1"/>
</dbReference>
<organism evidence="1 2">
    <name type="scientific">Carboxylicivirga sediminis</name>
    <dbReference type="NCBI Taxonomy" id="2006564"/>
    <lineage>
        <taxon>Bacteria</taxon>
        <taxon>Pseudomonadati</taxon>
        <taxon>Bacteroidota</taxon>
        <taxon>Bacteroidia</taxon>
        <taxon>Marinilabiliales</taxon>
        <taxon>Marinilabiliaceae</taxon>
        <taxon>Carboxylicivirga</taxon>
    </lineage>
</organism>
<dbReference type="RefSeq" id="WP_212189280.1">
    <property type="nucleotide sequence ID" value="NZ_JAGTAR010000009.1"/>
</dbReference>
<evidence type="ECO:0000313" key="2">
    <source>
        <dbReference type="Proteomes" id="UP000679220"/>
    </source>
</evidence>
<keyword evidence="2" id="KW-1185">Reference proteome</keyword>
<name>A0A941F308_9BACT</name>
<proteinExistence type="predicted"/>
<gene>
    <name evidence="1" type="ORF">KDU71_07365</name>
</gene>
<evidence type="ECO:0008006" key="3">
    <source>
        <dbReference type="Google" id="ProtNLM"/>
    </source>
</evidence>
<dbReference type="InterPro" id="IPR009045">
    <property type="entry name" value="Zn_M74/Hedgehog-like"/>
</dbReference>
<reference evidence="1" key="2">
    <citation type="submission" date="2021-04" db="EMBL/GenBank/DDBJ databases">
        <authorList>
            <person name="Zhang T."/>
            <person name="Zhang Y."/>
            <person name="Lu D."/>
            <person name="Zuo D."/>
            <person name="Du Z."/>
        </authorList>
    </citation>
    <scope>NUCLEOTIDE SEQUENCE</scope>
    <source>
        <strain evidence="1">JR1</strain>
    </source>
</reference>
<comment type="caution">
    <text evidence="1">The sequence shown here is derived from an EMBL/GenBank/DDBJ whole genome shotgun (WGS) entry which is preliminary data.</text>
</comment>
<dbReference type="EMBL" id="JAGTAR010000009">
    <property type="protein sequence ID" value="MBR8535374.1"/>
    <property type="molecule type" value="Genomic_DNA"/>
</dbReference>
<dbReference type="Proteomes" id="UP000679220">
    <property type="component" value="Unassembled WGS sequence"/>
</dbReference>